<gene>
    <name evidence="2" type="ORF">SAMN02982919_02699</name>
</gene>
<dbReference type="PANTHER" id="PTHR45228:SF5">
    <property type="entry name" value="CYCLIC DI-GMP PHOSPHODIESTERASE VC_1348-RELATED"/>
    <property type="match status" value="1"/>
</dbReference>
<accession>A0A1H9QN09</accession>
<dbReference type="Gene3D" id="1.10.3210.10">
    <property type="entry name" value="Hypothetical protein af1432"/>
    <property type="match status" value="1"/>
</dbReference>
<dbReference type="SUPFAM" id="SSF109604">
    <property type="entry name" value="HD-domain/PDEase-like"/>
    <property type="match status" value="1"/>
</dbReference>
<dbReference type="RefSeq" id="WP_091458526.1">
    <property type="nucleotide sequence ID" value="NZ_FOGD01000011.1"/>
</dbReference>
<dbReference type="EMBL" id="FOGD01000011">
    <property type="protein sequence ID" value="SER61787.1"/>
    <property type="molecule type" value="Genomic_DNA"/>
</dbReference>
<dbReference type="InterPro" id="IPR003607">
    <property type="entry name" value="HD/PDEase_dom"/>
</dbReference>
<evidence type="ECO:0000313" key="3">
    <source>
        <dbReference type="Proteomes" id="UP000199766"/>
    </source>
</evidence>
<dbReference type="Pfam" id="PF13487">
    <property type="entry name" value="HD_5"/>
    <property type="match status" value="1"/>
</dbReference>
<evidence type="ECO:0000313" key="2">
    <source>
        <dbReference type="EMBL" id="SER61787.1"/>
    </source>
</evidence>
<dbReference type="SMART" id="SM00471">
    <property type="entry name" value="HDc"/>
    <property type="match status" value="1"/>
</dbReference>
<dbReference type="PANTHER" id="PTHR45228">
    <property type="entry name" value="CYCLIC DI-GMP PHOSPHODIESTERASE TM_0186-RELATED"/>
    <property type="match status" value="1"/>
</dbReference>
<dbReference type="OrthoDB" id="9763857at2"/>
<sequence length="255" mass="28445">MPKTEHQPEATQFDAAAADQMETIISDLGRMYHERNEALQEVARAHHEALFRLAMAAEYKDDDTGVHIVRIGFLAEALARHLGQSRAYATLLRKAAPMHDIGKIGIPDNVLKKPGKLDPAEREIMNQHPGIGADILGKSRIALFQMASEIALAHHERWDGKGYPSGLAGEDIPLSGRIVTVVDFYDAVTMDRVYREAFSTEKALEMLLAERGRAFDPSVVDCFMEHSASLEAMRQHVTIHRMTFADLVHDKPLAR</sequence>
<reference evidence="2 3" key="1">
    <citation type="submission" date="2016-10" db="EMBL/GenBank/DDBJ databases">
        <authorList>
            <person name="de Groot N.N."/>
        </authorList>
    </citation>
    <scope>NUCLEOTIDE SEQUENCE [LARGE SCALE GENOMIC DNA]</scope>
    <source>
        <strain evidence="2 3">ATCC 35958</strain>
    </source>
</reference>
<proteinExistence type="predicted"/>
<protein>
    <submittedName>
        <fullName evidence="2">Putative two-component system response regulator</fullName>
    </submittedName>
</protein>
<dbReference type="STRING" id="180197.SAMN02982919_02699"/>
<dbReference type="AlphaFoldDB" id="A0A1H9QN09"/>
<dbReference type="GO" id="GO:0008081">
    <property type="term" value="F:phosphoric diester hydrolase activity"/>
    <property type="evidence" value="ECO:0007669"/>
    <property type="project" value="UniProtKB-ARBA"/>
</dbReference>
<keyword evidence="3" id="KW-1185">Reference proteome</keyword>
<dbReference type="PROSITE" id="PS51832">
    <property type="entry name" value="HD_GYP"/>
    <property type="match status" value="1"/>
</dbReference>
<dbReference type="InterPro" id="IPR052020">
    <property type="entry name" value="Cyclic_di-GMP/3'3'-cGAMP_PDE"/>
</dbReference>
<organism evidence="2 3">
    <name type="scientific">Giesbergeria anulus</name>
    <dbReference type="NCBI Taxonomy" id="180197"/>
    <lineage>
        <taxon>Bacteria</taxon>
        <taxon>Pseudomonadati</taxon>
        <taxon>Pseudomonadota</taxon>
        <taxon>Betaproteobacteria</taxon>
        <taxon>Burkholderiales</taxon>
        <taxon>Comamonadaceae</taxon>
        <taxon>Giesbergeria</taxon>
    </lineage>
</organism>
<feature type="domain" description="HD-GYP" evidence="1">
    <location>
        <begin position="42"/>
        <end position="239"/>
    </location>
</feature>
<evidence type="ECO:0000259" key="1">
    <source>
        <dbReference type="PROSITE" id="PS51832"/>
    </source>
</evidence>
<dbReference type="InterPro" id="IPR037522">
    <property type="entry name" value="HD_GYP_dom"/>
</dbReference>
<dbReference type="CDD" id="cd00077">
    <property type="entry name" value="HDc"/>
    <property type="match status" value="1"/>
</dbReference>
<dbReference type="Proteomes" id="UP000199766">
    <property type="component" value="Unassembled WGS sequence"/>
</dbReference>
<name>A0A1H9QN09_9BURK</name>